<name>A0ABS8PLH7_9BACT</name>
<organism evidence="14 15">
    <name type="scientific">Niabella pedocola</name>
    <dbReference type="NCBI Taxonomy" id="1752077"/>
    <lineage>
        <taxon>Bacteria</taxon>
        <taxon>Pseudomonadati</taxon>
        <taxon>Bacteroidota</taxon>
        <taxon>Chitinophagia</taxon>
        <taxon>Chitinophagales</taxon>
        <taxon>Chitinophagaceae</taxon>
        <taxon>Niabella</taxon>
    </lineage>
</organism>
<keyword evidence="7" id="KW-0479">Metal-binding</keyword>
<dbReference type="InterPro" id="IPR029063">
    <property type="entry name" value="SAM-dependent_MTases_sf"/>
</dbReference>
<dbReference type="GO" id="GO:0032259">
    <property type="term" value="P:methylation"/>
    <property type="evidence" value="ECO:0007669"/>
    <property type="project" value="UniProtKB-KW"/>
</dbReference>
<evidence type="ECO:0000256" key="9">
    <source>
        <dbReference type="ARBA" id="ARBA00022884"/>
    </source>
</evidence>
<dbReference type="InterPro" id="IPR053890">
    <property type="entry name" value="Hen1-like_N"/>
</dbReference>
<protein>
    <recommendedName>
        <fullName evidence="3">Small RNA 2'-O-methyltransferase</fullName>
        <ecNumber evidence="11">2.1.1.386</ecNumber>
    </recommendedName>
</protein>
<comment type="similarity">
    <text evidence="2">Belongs to the methyltransferase superfamily. HEN1 family.</text>
</comment>
<dbReference type="EMBL" id="JAJNEC010000003">
    <property type="protein sequence ID" value="MCD2421720.1"/>
    <property type="molecule type" value="Genomic_DNA"/>
</dbReference>
<comment type="caution">
    <text evidence="14">The sequence shown here is derived from an EMBL/GenBank/DDBJ whole genome shotgun (WGS) entry which is preliminary data.</text>
</comment>
<evidence type="ECO:0000256" key="4">
    <source>
        <dbReference type="ARBA" id="ARBA00022603"/>
    </source>
</evidence>
<keyword evidence="8" id="KW-0460">Magnesium</keyword>
<evidence type="ECO:0000256" key="5">
    <source>
        <dbReference type="ARBA" id="ARBA00022679"/>
    </source>
</evidence>
<keyword evidence="15" id="KW-1185">Reference proteome</keyword>
<dbReference type="Gene3D" id="3.40.50.150">
    <property type="entry name" value="Vaccinia Virus protein VP39"/>
    <property type="match status" value="1"/>
</dbReference>
<sequence>MILKIYSNNDHLADLLHKNPQTDEGLYAKPLKSGIVIGNVVSAHRYEVLFQDMSNGFTEETGNQLDFQSLCNPLAVLNSCTELFGHVLKEKNEYEAQEMKWLNGLTRGQADTQPCTIQVPVFYINSSWYRNGVFLLERYFKGIDVKRMVGNNYYLTITASTLFEAMNLLNLTALFTHLTNVDAFNTFIDDSFAQKYLRVLTNLEQVPYFVLYLFIKRAVKNNAQFTLVKPVLEAYLAQYGIAANLTSEDTQRSRLGFITSEIGIDHAVLDIGCGEFAYYKQLTNKGFAHSYYAVDRDENLRRLGENIMNRMNTDNLSFYTRIDEVLPKERINIIMSEVIEHNAPEVSAALVKRALLFDFGKLVISTPNAAFNKFYFENGFRHEDHHFEFTGEEFRLFIEACTENRADIQVTYMQVGDELNGICPTQLAIIKKKIQDEKQR</sequence>
<reference evidence="14 15" key="1">
    <citation type="submission" date="2021-11" db="EMBL/GenBank/DDBJ databases">
        <title>Genomic of Niabella pedocola.</title>
        <authorList>
            <person name="Wu T."/>
        </authorList>
    </citation>
    <scope>NUCLEOTIDE SEQUENCE [LARGE SCALE GENOMIC DNA]</scope>
    <source>
        <strain evidence="14 15">JCM 31011</strain>
    </source>
</reference>
<feature type="domain" description="Hen1-like N-terminal" evidence="13">
    <location>
        <begin position="2"/>
        <end position="235"/>
    </location>
</feature>
<dbReference type="GO" id="GO:0008168">
    <property type="term" value="F:methyltransferase activity"/>
    <property type="evidence" value="ECO:0007669"/>
    <property type="project" value="UniProtKB-KW"/>
</dbReference>
<accession>A0ABS8PLH7</accession>
<evidence type="ECO:0000256" key="6">
    <source>
        <dbReference type="ARBA" id="ARBA00022691"/>
    </source>
</evidence>
<gene>
    <name evidence="14" type="ORF">LQ567_03035</name>
</gene>
<evidence type="ECO:0000256" key="7">
    <source>
        <dbReference type="ARBA" id="ARBA00022723"/>
    </source>
</evidence>
<dbReference type="EC" id="2.1.1.386" evidence="11"/>
<comment type="cofactor">
    <cofactor evidence="1">
        <name>Mg(2+)</name>
        <dbReference type="ChEBI" id="CHEBI:18420"/>
    </cofactor>
</comment>
<dbReference type="InterPro" id="IPR026610">
    <property type="entry name" value="Hen1"/>
</dbReference>
<evidence type="ECO:0000256" key="11">
    <source>
        <dbReference type="ARBA" id="ARBA00035025"/>
    </source>
</evidence>
<dbReference type="Proteomes" id="UP001199816">
    <property type="component" value="Unassembled WGS sequence"/>
</dbReference>
<keyword evidence="5" id="KW-0808">Transferase</keyword>
<evidence type="ECO:0000259" key="13">
    <source>
        <dbReference type="Pfam" id="PF22032"/>
    </source>
</evidence>
<keyword evidence="4 14" id="KW-0489">Methyltransferase</keyword>
<evidence type="ECO:0000256" key="1">
    <source>
        <dbReference type="ARBA" id="ARBA00001946"/>
    </source>
</evidence>
<dbReference type="RefSeq" id="WP_231002624.1">
    <property type="nucleotide sequence ID" value="NZ_JAJNEC010000003.1"/>
</dbReference>
<evidence type="ECO:0000256" key="10">
    <source>
        <dbReference type="ARBA" id="ARBA00023158"/>
    </source>
</evidence>
<dbReference type="Pfam" id="PF22032">
    <property type="entry name" value="Hen1_N"/>
    <property type="match status" value="1"/>
</dbReference>
<evidence type="ECO:0000313" key="14">
    <source>
        <dbReference type="EMBL" id="MCD2421720.1"/>
    </source>
</evidence>
<keyword evidence="10" id="KW-0943">RNA-mediated gene silencing</keyword>
<keyword evidence="6" id="KW-0949">S-adenosyl-L-methionine</keyword>
<evidence type="ECO:0000256" key="3">
    <source>
        <dbReference type="ARBA" id="ARBA00021330"/>
    </source>
</evidence>
<comment type="catalytic activity">
    <reaction evidence="12">
        <text>small RNA 3'-end nucleotide + S-adenosyl-L-methionine = small RNA 3'-end 2'-O-methylnucleotide + S-adenosyl-L-homocysteine + H(+)</text>
        <dbReference type="Rhea" id="RHEA:37887"/>
        <dbReference type="Rhea" id="RHEA-COMP:10415"/>
        <dbReference type="Rhea" id="RHEA-COMP:10416"/>
        <dbReference type="ChEBI" id="CHEBI:15378"/>
        <dbReference type="ChEBI" id="CHEBI:57856"/>
        <dbReference type="ChEBI" id="CHEBI:59789"/>
        <dbReference type="ChEBI" id="CHEBI:74896"/>
        <dbReference type="ChEBI" id="CHEBI:74898"/>
        <dbReference type="EC" id="2.1.1.386"/>
    </reaction>
</comment>
<keyword evidence="9" id="KW-0694">RNA-binding</keyword>
<evidence type="ECO:0000313" key="15">
    <source>
        <dbReference type="Proteomes" id="UP001199816"/>
    </source>
</evidence>
<dbReference type="SUPFAM" id="SSF53335">
    <property type="entry name" value="S-adenosyl-L-methionine-dependent methyltransferases"/>
    <property type="match status" value="1"/>
</dbReference>
<proteinExistence type="inferred from homology"/>
<dbReference type="PANTHER" id="PTHR21404">
    <property type="entry name" value="HEN1"/>
    <property type="match status" value="1"/>
</dbReference>
<evidence type="ECO:0000256" key="8">
    <source>
        <dbReference type="ARBA" id="ARBA00022842"/>
    </source>
</evidence>
<evidence type="ECO:0000256" key="2">
    <source>
        <dbReference type="ARBA" id="ARBA00009026"/>
    </source>
</evidence>
<evidence type="ECO:0000256" key="12">
    <source>
        <dbReference type="ARBA" id="ARBA00048418"/>
    </source>
</evidence>
<dbReference type="PANTHER" id="PTHR21404:SF3">
    <property type="entry name" value="SMALL RNA 2'-O-METHYLTRANSFERASE"/>
    <property type="match status" value="1"/>
</dbReference>